<accession>A0ACC0BUJ5</accession>
<dbReference type="EMBL" id="CM044702">
    <property type="protein sequence ID" value="KAI5676262.1"/>
    <property type="molecule type" value="Genomic_DNA"/>
</dbReference>
<keyword evidence="2" id="KW-1185">Reference proteome</keyword>
<name>A0ACC0BUJ5_CATRO</name>
<gene>
    <name evidence="1" type="ORF">M9H77_07212</name>
</gene>
<comment type="caution">
    <text evidence="1">The sequence shown here is derived from an EMBL/GenBank/DDBJ whole genome shotgun (WGS) entry which is preliminary data.</text>
</comment>
<proteinExistence type="predicted"/>
<dbReference type="Proteomes" id="UP001060085">
    <property type="component" value="Linkage Group LG02"/>
</dbReference>
<organism evidence="1 2">
    <name type="scientific">Catharanthus roseus</name>
    <name type="common">Madagascar periwinkle</name>
    <name type="synonym">Vinca rosea</name>
    <dbReference type="NCBI Taxonomy" id="4058"/>
    <lineage>
        <taxon>Eukaryota</taxon>
        <taxon>Viridiplantae</taxon>
        <taxon>Streptophyta</taxon>
        <taxon>Embryophyta</taxon>
        <taxon>Tracheophyta</taxon>
        <taxon>Spermatophyta</taxon>
        <taxon>Magnoliopsida</taxon>
        <taxon>eudicotyledons</taxon>
        <taxon>Gunneridae</taxon>
        <taxon>Pentapetalae</taxon>
        <taxon>asterids</taxon>
        <taxon>lamiids</taxon>
        <taxon>Gentianales</taxon>
        <taxon>Apocynaceae</taxon>
        <taxon>Rauvolfioideae</taxon>
        <taxon>Vinceae</taxon>
        <taxon>Catharanthinae</taxon>
        <taxon>Catharanthus</taxon>
    </lineage>
</organism>
<evidence type="ECO:0000313" key="1">
    <source>
        <dbReference type="EMBL" id="KAI5676262.1"/>
    </source>
</evidence>
<sequence>MSASLKNKRVKKKSKEKKRELYLIRMRNELLRVHRFEDSSKDEEEKLAYKSVKTIIFFPSNSYMSFEIYLKEIKLFSLIDALGLSWLRSSIMCTNGHMPTQSYQEGSNEPSMSWISRRSQVRGGRRGGLGGRRYYRPQEEYPRHEASHNDKFYENYRDNPNVFQAYNGGYYGNQQGDKALDKIIVLQVQWCGAYCYKYPTKRTLASSEDLNGWMEKSDDDCQEGIVDEDKSSEH</sequence>
<protein>
    <submittedName>
        <fullName evidence="1">Uncharacterized protein</fullName>
    </submittedName>
</protein>
<evidence type="ECO:0000313" key="2">
    <source>
        <dbReference type="Proteomes" id="UP001060085"/>
    </source>
</evidence>
<reference evidence="2" key="1">
    <citation type="journal article" date="2023" name="Nat. Plants">
        <title>Single-cell RNA sequencing provides a high-resolution roadmap for understanding the multicellular compartmentation of specialized metabolism.</title>
        <authorList>
            <person name="Sun S."/>
            <person name="Shen X."/>
            <person name="Li Y."/>
            <person name="Li Y."/>
            <person name="Wang S."/>
            <person name="Li R."/>
            <person name="Zhang H."/>
            <person name="Shen G."/>
            <person name="Guo B."/>
            <person name="Wei J."/>
            <person name="Xu J."/>
            <person name="St-Pierre B."/>
            <person name="Chen S."/>
            <person name="Sun C."/>
        </authorList>
    </citation>
    <scope>NUCLEOTIDE SEQUENCE [LARGE SCALE GENOMIC DNA]</scope>
</reference>